<dbReference type="SUPFAM" id="SSF46785">
    <property type="entry name" value="Winged helix' DNA-binding domain"/>
    <property type="match status" value="1"/>
</dbReference>
<dbReference type="PROSITE" id="PS51118">
    <property type="entry name" value="HTH_HXLR"/>
    <property type="match status" value="1"/>
</dbReference>
<keyword evidence="1" id="KW-0805">Transcription regulation</keyword>
<gene>
    <name evidence="5" type="ORF">CXZ10_03155</name>
</gene>
<evidence type="ECO:0000256" key="1">
    <source>
        <dbReference type="ARBA" id="ARBA00023015"/>
    </source>
</evidence>
<dbReference type="Pfam" id="PF01638">
    <property type="entry name" value="HxlR"/>
    <property type="match status" value="1"/>
</dbReference>
<comment type="caution">
    <text evidence="5">The sequence shown here is derived from an EMBL/GenBank/DDBJ whole genome shotgun (WGS) entry which is preliminary data.</text>
</comment>
<accession>A0A2N3M2H8</accession>
<dbReference type="RefSeq" id="WP_101288339.1">
    <property type="nucleotide sequence ID" value="NZ_FOUQ01000001.1"/>
</dbReference>
<evidence type="ECO:0000313" key="5">
    <source>
        <dbReference type="EMBL" id="PKR91081.1"/>
    </source>
</evidence>
<dbReference type="PANTHER" id="PTHR33204">
    <property type="entry name" value="TRANSCRIPTIONAL REGULATOR, MARR FAMILY"/>
    <property type="match status" value="1"/>
</dbReference>
<dbReference type="AlphaFoldDB" id="A0A2N3M2H8"/>
<dbReference type="Proteomes" id="UP000233491">
    <property type="component" value="Unassembled WGS sequence"/>
</dbReference>
<evidence type="ECO:0000313" key="6">
    <source>
        <dbReference type="Proteomes" id="UP000233491"/>
    </source>
</evidence>
<dbReference type="InterPro" id="IPR002577">
    <property type="entry name" value="HTH_HxlR"/>
</dbReference>
<dbReference type="OrthoDB" id="9800350at2"/>
<keyword evidence="3" id="KW-0804">Transcription</keyword>
<keyword evidence="6" id="KW-1185">Reference proteome</keyword>
<dbReference type="GO" id="GO:0003677">
    <property type="term" value="F:DNA binding"/>
    <property type="evidence" value="ECO:0007669"/>
    <property type="project" value="UniProtKB-KW"/>
</dbReference>
<dbReference type="InterPro" id="IPR036390">
    <property type="entry name" value="WH_DNA-bd_sf"/>
</dbReference>
<reference evidence="5 6" key="1">
    <citation type="submission" date="2017-12" db="EMBL/GenBank/DDBJ databases">
        <title>Anaerobic carbon monoxide metabolism by Pleomorphomonas carboxyditropha sp. nov., a new mesophilic hydrogenogenic carboxidotroph.</title>
        <authorList>
            <person name="Esquivel-Elizondo S."/>
            <person name="Krajmalnik-Brown R."/>
        </authorList>
    </citation>
    <scope>NUCLEOTIDE SEQUENCE [LARGE SCALE GENOMIC DNA]</scope>
    <source>
        <strain evidence="5 6">R5-392</strain>
    </source>
</reference>
<feature type="domain" description="HTH hxlR-type" evidence="4">
    <location>
        <begin position="18"/>
        <end position="116"/>
    </location>
</feature>
<dbReference type="Gene3D" id="1.10.10.10">
    <property type="entry name" value="Winged helix-like DNA-binding domain superfamily/Winged helix DNA-binding domain"/>
    <property type="match status" value="1"/>
</dbReference>
<dbReference type="EMBL" id="PJNW01000002">
    <property type="protein sequence ID" value="PKR91081.1"/>
    <property type="molecule type" value="Genomic_DNA"/>
</dbReference>
<organism evidence="5 6">
    <name type="scientific">Pleomorphomonas diazotrophica</name>
    <dbReference type="NCBI Taxonomy" id="1166257"/>
    <lineage>
        <taxon>Bacteria</taxon>
        <taxon>Pseudomonadati</taxon>
        <taxon>Pseudomonadota</taxon>
        <taxon>Alphaproteobacteria</taxon>
        <taxon>Hyphomicrobiales</taxon>
        <taxon>Pleomorphomonadaceae</taxon>
        <taxon>Pleomorphomonas</taxon>
    </lineage>
</organism>
<evidence type="ECO:0000256" key="3">
    <source>
        <dbReference type="ARBA" id="ARBA00023163"/>
    </source>
</evidence>
<dbReference type="InterPro" id="IPR036388">
    <property type="entry name" value="WH-like_DNA-bd_sf"/>
</dbReference>
<name>A0A2N3M2H8_9HYPH</name>
<keyword evidence="2" id="KW-0238">DNA-binding</keyword>
<protein>
    <submittedName>
        <fullName evidence="5">Transcriptional regulator</fullName>
    </submittedName>
</protein>
<evidence type="ECO:0000256" key="2">
    <source>
        <dbReference type="ARBA" id="ARBA00023125"/>
    </source>
</evidence>
<proteinExistence type="predicted"/>
<dbReference type="PANTHER" id="PTHR33204:SF39">
    <property type="entry name" value="TRANSCRIPTIONAL REGULATORY PROTEIN"/>
    <property type="match status" value="1"/>
</dbReference>
<sequence length="127" mass="14393">MLDGFRRAIGIEPDFDNCPIRGVLDRIGDKWSTLMVLTLALRPHRFGELKRAIPDISQRMLTQTLRDLQRDGYVARKVFPTTPPAVEYRLTDLGRSLMVPLAGLVDWAVKTRGEVEAARAAFDRENV</sequence>
<evidence type="ECO:0000259" key="4">
    <source>
        <dbReference type="PROSITE" id="PS51118"/>
    </source>
</evidence>